<reference evidence="4" key="1">
    <citation type="submission" date="2023-05" db="EMBL/GenBank/DDBJ databases">
        <authorList>
            <person name="Stuckert A."/>
        </authorList>
    </citation>
    <scope>NUCLEOTIDE SEQUENCE</scope>
</reference>
<keyword evidence="2" id="KW-0812">Transmembrane</keyword>
<evidence type="ECO:0000313" key="4">
    <source>
        <dbReference type="EMBL" id="CAI9621541.1"/>
    </source>
</evidence>
<dbReference type="InterPro" id="IPR009635">
    <property type="entry name" value="NPDC1"/>
</dbReference>
<evidence type="ECO:0000256" key="1">
    <source>
        <dbReference type="SAM" id="MobiDB-lite"/>
    </source>
</evidence>
<proteinExistence type="predicted"/>
<feature type="signal peptide" evidence="3">
    <location>
        <begin position="1"/>
        <end position="20"/>
    </location>
</feature>
<dbReference type="PANTHER" id="PTHR23352:SF3">
    <property type="entry name" value="NEURAL PROLIFERATION DIFFERENTIATION AND CONTROL PROTEIN 1 ISOFORM X1"/>
    <property type="match status" value="1"/>
</dbReference>
<evidence type="ECO:0000256" key="2">
    <source>
        <dbReference type="SAM" id="Phobius"/>
    </source>
</evidence>
<sequence>MVVVGVIVLLVLLVAVTVDSRCPSKLDCVLQKRELCAPGSNVCGPCRHLYEEAKTGYCIFKAGSRTKFTGPDSVIDIIQEYRLTKGHRIISTGIASVITTNTAASAQATSQGIQSPNLYNVTPTRSPSPAVATFAPQLKVKNMGRRRKSEMNQSMSLALTVICSLTAVSGLLVAALCWYRLQKEVRLAQEMAYKGNHHHPCKRSAAHMSHYVQQYSSQKKQIKAKQSPEKKPCQQLSTDSEADIEEFAIYECPGLAPTGEMEVHNPLFDPSRTKQ</sequence>
<name>A0ABN9HNJ6_9NEOB</name>
<gene>
    <name evidence="4" type="ORF">SPARVUS_LOCUS16157726</name>
</gene>
<keyword evidence="5" id="KW-1185">Reference proteome</keyword>
<feature type="chain" id="PRO_5046610088" description="Neural proliferation differentiation and control protein 1" evidence="3">
    <location>
        <begin position="21"/>
        <end position="275"/>
    </location>
</feature>
<keyword evidence="2" id="KW-1133">Transmembrane helix</keyword>
<evidence type="ECO:0008006" key="6">
    <source>
        <dbReference type="Google" id="ProtNLM"/>
    </source>
</evidence>
<comment type="caution">
    <text evidence="4">The sequence shown here is derived from an EMBL/GenBank/DDBJ whole genome shotgun (WGS) entry which is preliminary data.</text>
</comment>
<dbReference type="Proteomes" id="UP001162483">
    <property type="component" value="Unassembled WGS sequence"/>
</dbReference>
<feature type="transmembrane region" description="Helical" evidence="2">
    <location>
        <begin position="155"/>
        <end position="179"/>
    </location>
</feature>
<dbReference type="Pfam" id="PF06809">
    <property type="entry name" value="NPDC1"/>
    <property type="match status" value="2"/>
</dbReference>
<dbReference type="EMBL" id="CATNWA010021168">
    <property type="protein sequence ID" value="CAI9621541.1"/>
    <property type="molecule type" value="Genomic_DNA"/>
</dbReference>
<evidence type="ECO:0000256" key="3">
    <source>
        <dbReference type="SAM" id="SignalP"/>
    </source>
</evidence>
<dbReference type="PANTHER" id="PTHR23352">
    <property type="entry name" value="NEURAL PROLIFERATION DIFFERENTIATION AND CONTROL PROTEIN-1 NPDC-1 PROTEIN"/>
    <property type="match status" value="1"/>
</dbReference>
<feature type="region of interest" description="Disordered" evidence="1">
    <location>
        <begin position="220"/>
        <end position="239"/>
    </location>
</feature>
<keyword evidence="2" id="KW-0472">Membrane</keyword>
<protein>
    <recommendedName>
        <fullName evidence="6">Neural proliferation differentiation and control protein 1</fullName>
    </recommendedName>
</protein>
<organism evidence="4 5">
    <name type="scientific">Staurois parvus</name>
    <dbReference type="NCBI Taxonomy" id="386267"/>
    <lineage>
        <taxon>Eukaryota</taxon>
        <taxon>Metazoa</taxon>
        <taxon>Chordata</taxon>
        <taxon>Craniata</taxon>
        <taxon>Vertebrata</taxon>
        <taxon>Euteleostomi</taxon>
        <taxon>Amphibia</taxon>
        <taxon>Batrachia</taxon>
        <taxon>Anura</taxon>
        <taxon>Neobatrachia</taxon>
        <taxon>Ranoidea</taxon>
        <taxon>Ranidae</taxon>
        <taxon>Staurois</taxon>
    </lineage>
</organism>
<evidence type="ECO:0000313" key="5">
    <source>
        <dbReference type="Proteomes" id="UP001162483"/>
    </source>
</evidence>
<keyword evidence="3" id="KW-0732">Signal</keyword>
<accession>A0ABN9HNJ6</accession>